<feature type="signal peptide" evidence="5">
    <location>
        <begin position="1"/>
        <end position="16"/>
    </location>
</feature>
<dbReference type="PANTHER" id="PTHR11857">
    <property type="entry name" value="ODORANT BINDING PROTEIN-RELATED"/>
    <property type="match status" value="1"/>
</dbReference>
<comment type="subcellular location">
    <subcellularLocation>
        <location evidence="1">Secreted</location>
    </subcellularLocation>
</comment>
<dbReference type="InterPro" id="IPR036728">
    <property type="entry name" value="PBP_GOBP_sf"/>
</dbReference>
<dbReference type="GO" id="GO:0005615">
    <property type="term" value="C:extracellular space"/>
    <property type="evidence" value="ECO:0007669"/>
    <property type="project" value="TreeGrafter"/>
</dbReference>
<evidence type="ECO:0000256" key="3">
    <source>
        <dbReference type="ARBA" id="ARBA00022525"/>
    </source>
</evidence>
<evidence type="ECO:0000256" key="5">
    <source>
        <dbReference type="SAM" id="SignalP"/>
    </source>
</evidence>
<organism evidence="6 7">
    <name type="scientific">Ceutorhynchus assimilis</name>
    <name type="common">cabbage seed weevil</name>
    <dbReference type="NCBI Taxonomy" id="467358"/>
    <lineage>
        <taxon>Eukaryota</taxon>
        <taxon>Metazoa</taxon>
        <taxon>Ecdysozoa</taxon>
        <taxon>Arthropoda</taxon>
        <taxon>Hexapoda</taxon>
        <taxon>Insecta</taxon>
        <taxon>Pterygota</taxon>
        <taxon>Neoptera</taxon>
        <taxon>Endopterygota</taxon>
        <taxon>Coleoptera</taxon>
        <taxon>Polyphaga</taxon>
        <taxon>Cucujiformia</taxon>
        <taxon>Curculionidae</taxon>
        <taxon>Ceutorhynchinae</taxon>
        <taxon>Ceutorhynchus</taxon>
    </lineage>
</organism>
<dbReference type="PANTHER" id="PTHR11857:SF43">
    <property type="entry name" value="GEO07291P1-RELATED"/>
    <property type="match status" value="1"/>
</dbReference>
<dbReference type="AlphaFoldDB" id="A0A9P0GQJ9"/>
<proteinExistence type="inferred from homology"/>
<keyword evidence="3" id="KW-0964">Secreted</keyword>
<evidence type="ECO:0000313" key="6">
    <source>
        <dbReference type="EMBL" id="CAH1126228.1"/>
    </source>
</evidence>
<evidence type="ECO:0000256" key="1">
    <source>
        <dbReference type="ARBA" id="ARBA00004613"/>
    </source>
</evidence>
<feature type="chain" id="PRO_5040282930" evidence="5">
    <location>
        <begin position="17"/>
        <end position="234"/>
    </location>
</feature>
<evidence type="ECO:0000313" key="7">
    <source>
        <dbReference type="Proteomes" id="UP001152799"/>
    </source>
</evidence>
<gene>
    <name evidence="6" type="ORF">CEUTPL_LOCUS5091</name>
</gene>
<dbReference type="GO" id="GO:0005549">
    <property type="term" value="F:odorant binding"/>
    <property type="evidence" value="ECO:0007669"/>
    <property type="project" value="InterPro"/>
</dbReference>
<keyword evidence="4 5" id="KW-0732">Signal</keyword>
<dbReference type="EMBL" id="OU892278">
    <property type="protein sequence ID" value="CAH1126228.1"/>
    <property type="molecule type" value="Genomic_DNA"/>
</dbReference>
<dbReference type="GO" id="GO:0007608">
    <property type="term" value="P:sensory perception of smell"/>
    <property type="evidence" value="ECO:0007669"/>
    <property type="project" value="TreeGrafter"/>
</dbReference>
<dbReference type="Proteomes" id="UP001152799">
    <property type="component" value="Chromosome 2"/>
</dbReference>
<dbReference type="CDD" id="cd23992">
    <property type="entry name" value="PBP_GOBP"/>
    <property type="match status" value="2"/>
</dbReference>
<dbReference type="Gene3D" id="1.10.238.20">
    <property type="entry name" value="Pheromone/general odorant binding protein domain"/>
    <property type="match status" value="2"/>
</dbReference>
<evidence type="ECO:0000256" key="2">
    <source>
        <dbReference type="ARBA" id="ARBA00008098"/>
    </source>
</evidence>
<name>A0A9P0GQJ9_9CUCU</name>
<evidence type="ECO:0000256" key="4">
    <source>
        <dbReference type="ARBA" id="ARBA00022729"/>
    </source>
</evidence>
<sequence length="234" mass="26317">MKSFVFVLCCFAVVLADPVQERWNRVHQQCQQSPETYVDDDIFEQLKRGQKPTLPSNFGLHANCMLTKLGLQDNRGNVLLEGIRRAAEVGISDNGKINRTSTMKSFVFVLCCFAVVLADPVQERWNRVHQQCQQSPETYVDDDIFEQLKRGQKPTLPSNFGLHANCMLTKLGLQDNRGNVLPEGIRRAAEVGISDNGKINRIVDDCNVNKNSKEDTALELFGCLGKHRVNIGQL</sequence>
<dbReference type="Pfam" id="PF01395">
    <property type="entry name" value="PBP_GOBP"/>
    <property type="match status" value="2"/>
</dbReference>
<dbReference type="SUPFAM" id="SSF47565">
    <property type="entry name" value="Insect pheromone/odorant-binding proteins"/>
    <property type="match status" value="2"/>
</dbReference>
<comment type="similarity">
    <text evidence="2">Belongs to the PBP/GOBP family.</text>
</comment>
<dbReference type="OrthoDB" id="6769856at2759"/>
<accession>A0A9P0GQJ9</accession>
<reference evidence="6" key="1">
    <citation type="submission" date="2022-01" db="EMBL/GenBank/DDBJ databases">
        <authorList>
            <person name="King R."/>
        </authorList>
    </citation>
    <scope>NUCLEOTIDE SEQUENCE</scope>
</reference>
<keyword evidence="7" id="KW-1185">Reference proteome</keyword>
<protein>
    <submittedName>
        <fullName evidence="6">Uncharacterized protein</fullName>
    </submittedName>
</protein>
<dbReference type="InterPro" id="IPR006170">
    <property type="entry name" value="PBP/GOBP"/>
</dbReference>